<feature type="transmembrane region" description="Helical" evidence="6">
    <location>
        <begin position="86"/>
        <end position="108"/>
    </location>
</feature>
<evidence type="ECO:0000256" key="4">
    <source>
        <dbReference type="ARBA" id="ARBA00022989"/>
    </source>
</evidence>
<feature type="transmembrane region" description="Helical" evidence="6">
    <location>
        <begin position="114"/>
        <end position="132"/>
    </location>
</feature>
<name>A0A211ZRC9_9PROT</name>
<dbReference type="EMBL" id="NHON01000010">
    <property type="protein sequence ID" value="OWJ67841.1"/>
    <property type="molecule type" value="Genomic_DNA"/>
</dbReference>
<protein>
    <recommendedName>
        <fullName evidence="7">EamA domain-containing protein</fullName>
    </recommendedName>
</protein>
<organism evidence="8 9">
    <name type="scientific">Inquilinus limosus</name>
    <dbReference type="NCBI Taxonomy" id="171674"/>
    <lineage>
        <taxon>Bacteria</taxon>
        <taxon>Pseudomonadati</taxon>
        <taxon>Pseudomonadota</taxon>
        <taxon>Alphaproteobacteria</taxon>
        <taxon>Rhodospirillales</taxon>
        <taxon>Rhodospirillaceae</taxon>
        <taxon>Inquilinus</taxon>
    </lineage>
</organism>
<keyword evidence="5 6" id="KW-0472">Membrane</keyword>
<keyword evidence="3 6" id="KW-0812">Transmembrane</keyword>
<comment type="caution">
    <text evidence="8">The sequence shown here is derived from an EMBL/GenBank/DDBJ whole genome shotgun (WGS) entry which is preliminary data.</text>
</comment>
<evidence type="ECO:0000256" key="3">
    <source>
        <dbReference type="ARBA" id="ARBA00022692"/>
    </source>
</evidence>
<feature type="transmembrane region" description="Helical" evidence="6">
    <location>
        <begin position="237"/>
        <end position="256"/>
    </location>
</feature>
<keyword evidence="4 6" id="KW-1133">Transmembrane helix</keyword>
<evidence type="ECO:0000259" key="7">
    <source>
        <dbReference type="Pfam" id="PF00892"/>
    </source>
</evidence>
<feature type="transmembrane region" description="Helical" evidence="6">
    <location>
        <begin position="168"/>
        <end position="189"/>
    </location>
</feature>
<dbReference type="PANTHER" id="PTHR32322:SF2">
    <property type="entry name" value="EAMA DOMAIN-CONTAINING PROTEIN"/>
    <property type="match status" value="1"/>
</dbReference>
<keyword evidence="9" id="KW-1185">Reference proteome</keyword>
<feature type="transmembrane region" description="Helical" evidence="6">
    <location>
        <begin position="54"/>
        <end position="74"/>
    </location>
</feature>
<feature type="domain" description="EamA" evidence="7">
    <location>
        <begin position="171"/>
        <end position="310"/>
    </location>
</feature>
<feature type="domain" description="EamA" evidence="7">
    <location>
        <begin position="32"/>
        <end position="158"/>
    </location>
</feature>
<dbReference type="InterPro" id="IPR037185">
    <property type="entry name" value="EmrE-like"/>
</dbReference>
<dbReference type="Proteomes" id="UP000196655">
    <property type="component" value="Unassembled WGS sequence"/>
</dbReference>
<comment type="similarity">
    <text evidence="2">Belongs to the EamA transporter family.</text>
</comment>
<sequence length="317" mass="33198">MVRPIRRRSTMHAASIPASDRSALVRWGFPALFVVLWASAFTAAKVAVTYAPPFLLLSTRFLLAGLVLAGLARLSGRRWTLGPGAVARFALLGIVTMAVYLALSYFGMQSVTSGFAALIISMNPVLTVVLAAPLLGEKLTRAKLAGLALGVVGVGIVLQSRLGGGIEGPVGIAFTFGALVALSASTILYKRIAPPSNGPSGDLWYGTAVQTLAAGIVLLPLGLALEPVSAIRWTPELLAGFLWLALAVSLCSYLLWFDMLDRLGASTASALHFLVPPIGLLLGWAVLGEHVPPLDLLGVVPIALGIRLVTRPAPARR</sequence>
<dbReference type="PANTHER" id="PTHR32322">
    <property type="entry name" value="INNER MEMBRANE TRANSPORTER"/>
    <property type="match status" value="1"/>
</dbReference>
<dbReference type="InterPro" id="IPR000620">
    <property type="entry name" value="EamA_dom"/>
</dbReference>
<feature type="transmembrane region" description="Helical" evidence="6">
    <location>
        <begin position="268"/>
        <end position="287"/>
    </location>
</feature>
<comment type="subcellular location">
    <subcellularLocation>
        <location evidence="1">Membrane</location>
        <topology evidence="1">Multi-pass membrane protein</topology>
    </subcellularLocation>
</comment>
<dbReference type="STRING" id="1122125.GCA_000423185_00413"/>
<dbReference type="Pfam" id="PF00892">
    <property type="entry name" value="EamA"/>
    <property type="match status" value="2"/>
</dbReference>
<dbReference type="InterPro" id="IPR050638">
    <property type="entry name" value="AA-Vitamin_Transporters"/>
</dbReference>
<gene>
    <name evidence="8" type="ORF">BWR60_07670</name>
</gene>
<feature type="transmembrane region" description="Helical" evidence="6">
    <location>
        <begin position="144"/>
        <end position="162"/>
    </location>
</feature>
<reference evidence="9" key="1">
    <citation type="submission" date="2017-05" db="EMBL/GenBank/DDBJ databases">
        <authorList>
            <person name="Macchi M."/>
            <person name="Festa S."/>
            <person name="Coppotelli B.M."/>
            <person name="Morelli I.S."/>
        </authorList>
    </citation>
    <scope>NUCLEOTIDE SEQUENCE [LARGE SCALE GENOMIC DNA]</scope>
    <source>
        <strain evidence="9">I</strain>
    </source>
</reference>
<dbReference type="SUPFAM" id="SSF103481">
    <property type="entry name" value="Multidrug resistance efflux transporter EmrE"/>
    <property type="match status" value="2"/>
</dbReference>
<feature type="transmembrane region" description="Helical" evidence="6">
    <location>
        <begin position="201"/>
        <end position="225"/>
    </location>
</feature>
<dbReference type="GO" id="GO:0016020">
    <property type="term" value="C:membrane"/>
    <property type="evidence" value="ECO:0007669"/>
    <property type="project" value="UniProtKB-SubCell"/>
</dbReference>
<evidence type="ECO:0000256" key="1">
    <source>
        <dbReference type="ARBA" id="ARBA00004141"/>
    </source>
</evidence>
<dbReference type="AlphaFoldDB" id="A0A211ZRC9"/>
<accession>A0A211ZRC9</accession>
<evidence type="ECO:0000313" key="8">
    <source>
        <dbReference type="EMBL" id="OWJ67841.1"/>
    </source>
</evidence>
<proteinExistence type="inferred from homology"/>
<evidence type="ECO:0000256" key="5">
    <source>
        <dbReference type="ARBA" id="ARBA00023136"/>
    </source>
</evidence>
<evidence type="ECO:0000256" key="2">
    <source>
        <dbReference type="ARBA" id="ARBA00007362"/>
    </source>
</evidence>
<evidence type="ECO:0000256" key="6">
    <source>
        <dbReference type="SAM" id="Phobius"/>
    </source>
</evidence>
<feature type="transmembrane region" description="Helical" evidence="6">
    <location>
        <begin position="27"/>
        <end position="48"/>
    </location>
</feature>
<evidence type="ECO:0000313" key="9">
    <source>
        <dbReference type="Proteomes" id="UP000196655"/>
    </source>
</evidence>